<evidence type="ECO:0000313" key="2">
    <source>
        <dbReference type="Proteomes" id="UP000326678"/>
    </source>
</evidence>
<accession>A0A5P8W9R4</accession>
<evidence type="ECO:0000313" key="1">
    <source>
        <dbReference type="EMBL" id="QFS49505.1"/>
    </source>
</evidence>
<dbReference type="EMBL" id="CP045226">
    <property type="protein sequence ID" value="QFS49505.1"/>
    <property type="molecule type" value="Genomic_DNA"/>
</dbReference>
<dbReference type="AlphaFoldDB" id="A0A5P8W9R4"/>
<organism evidence="1 2">
    <name type="scientific">Nostoc sphaeroides CCNUC1</name>
    <dbReference type="NCBI Taxonomy" id="2653204"/>
    <lineage>
        <taxon>Bacteria</taxon>
        <taxon>Bacillati</taxon>
        <taxon>Cyanobacteriota</taxon>
        <taxon>Cyanophyceae</taxon>
        <taxon>Nostocales</taxon>
        <taxon>Nostocaceae</taxon>
        <taxon>Nostoc</taxon>
    </lineage>
</organism>
<protein>
    <submittedName>
        <fullName evidence="1">Uncharacterized protein</fullName>
    </submittedName>
</protein>
<gene>
    <name evidence="1" type="ORF">GXM_06999</name>
</gene>
<name>A0A5P8W9R4_9NOSO</name>
<proteinExistence type="predicted"/>
<reference evidence="1 2" key="1">
    <citation type="submission" date="2019-10" db="EMBL/GenBank/DDBJ databases">
        <title>Genomic and transcriptomic insights into the perfect genentic adaptation of a filamentous nitrogen-fixing cyanobacterium to rice fields.</title>
        <authorList>
            <person name="Chen Z."/>
        </authorList>
    </citation>
    <scope>NUCLEOTIDE SEQUENCE [LARGE SCALE GENOMIC DNA]</scope>
    <source>
        <strain evidence="1">CCNUC1</strain>
    </source>
</reference>
<dbReference type="KEGG" id="nsh:GXM_06999"/>
<sequence>MFNHKFLNSCFFISILIISGCSNQTKSDSSKDSVNDKDANFELNIKYFLDNTALKEKVVFDELFGIEKSKVEAKEYCKRLDSGENKINILNQSADSLKEKVDKHIINQKESDAIFSVTSMIHLTAQDIYCPQHRDNSQIPLKERLKP</sequence>
<dbReference type="RefSeq" id="WP_152590645.1">
    <property type="nucleotide sequence ID" value="NZ_CP045226.1"/>
</dbReference>
<keyword evidence="2" id="KW-1185">Reference proteome</keyword>
<dbReference type="Proteomes" id="UP000326678">
    <property type="component" value="Chromosome Gxm1"/>
</dbReference>
<dbReference type="PROSITE" id="PS51257">
    <property type="entry name" value="PROKAR_LIPOPROTEIN"/>
    <property type="match status" value="1"/>
</dbReference>